<keyword evidence="3 6" id="KW-1133">Transmembrane helix</keyword>
<evidence type="ECO:0000256" key="4">
    <source>
        <dbReference type="ARBA" id="ARBA00023136"/>
    </source>
</evidence>
<feature type="compositionally biased region" description="Basic and acidic residues" evidence="5">
    <location>
        <begin position="530"/>
        <end position="545"/>
    </location>
</feature>
<dbReference type="EMBL" id="FUEG01000017">
    <property type="protein sequence ID" value="SJL12578.1"/>
    <property type="molecule type" value="Genomic_DNA"/>
</dbReference>
<feature type="transmembrane region" description="Helical" evidence="6">
    <location>
        <begin position="346"/>
        <end position="369"/>
    </location>
</feature>
<dbReference type="FunFam" id="1.20.1250.20:FF:000011">
    <property type="entry name" value="MFS multidrug transporter, putative"/>
    <property type="match status" value="1"/>
</dbReference>
<feature type="domain" description="Major facilitator superfamily (MFS) profile" evidence="7">
    <location>
        <begin position="85"/>
        <end position="510"/>
    </location>
</feature>
<dbReference type="GO" id="GO:0005886">
    <property type="term" value="C:plasma membrane"/>
    <property type="evidence" value="ECO:0007669"/>
    <property type="project" value="TreeGrafter"/>
</dbReference>
<evidence type="ECO:0000313" key="8">
    <source>
        <dbReference type="EMBL" id="SJL12578.1"/>
    </source>
</evidence>
<keyword evidence="4 6" id="KW-0472">Membrane</keyword>
<dbReference type="OMA" id="PMMLSCW"/>
<sequence length="545" mass="60013">MPSEPLEAEFISPPALTQAQEEEFRQLDLEGPISLTRTATAVSGAAPDLAELERGFTRDGIHVVAFEKGKNEDPREFGRAMKWYITFAVSFLCLSVAIGSSIITGDMKGPVEEFGTTQEIINLTVACFVIGFGIGPLFFAPLSEVVGRTLMYQVSMFFFFIFTLPSALAKNAATLVVARQIAGLAASAPICNVGGTVADIWAVEERGIPMAVFSFTLFMGPCLGPLFGGWIAEKAGWRWMYWVLFIFTGVCFIFTLFIPETLASLLLHRKAEKLRKSTGDESHRTLEELERVPFFETLKISLLRPIVMLVAEPIVALFSLYLSFIYSLLYLFFFAFPIAFEEVRGFGMGMTGVTFVSIMIGIGLAMMLVPYQEKIYRKATVYGTYPEARLFPMMAGAIILPVGLFIFAFTGGYSWVHWIGPCISGGVFGFALIIIYISANSYIVDSYSSFAASAIAAKTFLRSEIGAAVPLYSTQMFHNMGFQYAGLLLALVSVAIAPIPFVFYVYGERIRQRSKKATQSVRMSGPPVKNLDDDLEKPARDGKAS</sequence>
<dbReference type="InterPro" id="IPR011701">
    <property type="entry name" value="MFS"/>
</dbReference>
<feature type="region of interest" description="Disordered" evidence="5">
    <location>
        <begin position="517"/>
        <end position="545"/>
    </location>
</feature>
<feature type="transmembrane region" description="Helical" evidence="6">
    <location>
        <begin position="83"/>
        <end position="103"/>
    </location>
</feature>
<feature type="transmembrane region" description="Helical" evidence="6">
    <location>
        <begin position="181"/>
        <end position="201"/>
    </location>
</feature>
<dbReference type="PANTHER" id="PTHR23502:SF48">
    <property type="entry name" value="MULTIDRUG TRANSPORTER, PUTATIVE (AFU_ORTHOLOGUE AFUA_5G02700)-RELATED"/>
    <property type="match status" value="1"/>
</dbReference>
<evidence type="ECO:0000256" key="3">
    <source>
        <dbReference type="ARBA" id="ARBA00022989"/>
    </source>
</evidence>
<organism evidence="8 9">
    <name type="scientific">Armillaria ostoyae</name>
    <name type="common">Armillaria root rot fungus</name>
    <dbReference type="NCBI Taxonomy" id="47428"/>
    <lineage>
        <taxon>Eukaryota</taxon>
        <taxon>Fungi</taxon>
        <taxon>Dikarya</taxon>
        <taxon>Basidiomycota</taxon>
        <taxon>Agaricomycotina</taxon>
        <taxon>Agaricomycetes</taxon>
        <taxon>Agaricomycetidae</taxon>
        <taxon>Agaricales</taxon>
        <taxon>Marasmiineae</taxon>
        <taxon>Physalacriaceae</taxon>
        <taxon>Armillaria</taxon>
    </lineage>
</organism>
<feature type="transmembrane region" description="Helical" evidence="6">
    <location>
        <begin position="150"/>
        <end position="169"/>
    </location>
</feature>
<dbReference type="AlphaFoldDB" id="A0A284RUY5"/>
<evidence type="ECO:0000256" key="6">
    <source>
        <dbReference type="SAM" id="Phobius"/>
    </source>
</evidence>
<feature type="transmembrane region" description="Helical" evidence="6">
    <location>
        <begin position="123"/>
        <end position="143"/>
    </location>
</feature>
<dbReference type="OrthoDB" id="6770063at2759"/>
<dbReference type="CDD" id="cd17323">
    <property type="entry name" value="MFS_Tpo1_MDR_like"/>
    <property type="match status" value="1"/>
</dbReference>
<dbReference type="STRING" id="47428.A0A284RUY5"/>
<comment type="subcellular location">
    <subcellularLocation>
        <location evidence="1">Membrane</location>
        <topology evidence="1">Multi-pass membrane protein</topology>
    </subcellularLocation>
</comment>
<dbReference type="Pfam" id="PF07690">
    <property type="entry name" value="MFS_1"/>
    <property type="match status" value="1"/>
</dbReference>
<feature type="transmembrane region" description="Helical" evidence="6">
    <location>
        <begin position="450"/>
        <end position="472"/>
    </location>
</feature>
<dbReference type="Proteomes" id="UP000219338">
    <property type="component" value="Unassembled WGS sequence"/>
</dbReference>
<evidence type="ECO:0000256" key="2">
    <source>
        <dbReference type="ARBA" id="ARBA00022692"/>
    </source>
</evidence>
<dbReference type="SUPFAM" id="SSF103473">
    <property type="entry name" value="MFS general substrate transporter"/>
    <property type="match status" value="1"/>
</dbReference>
<keyword evidence="9" id="KW-1185">Reference proteome</keyword>
<evidence type="ECO:0000313" key="9">
    <source>
        <dbReference type="Proteomes" id="UP000219338"/>
    </source>
</evidence>
<dbReference type="InterPro" id="IPR036259">
    <property type="entry name" value="MFS_trans_sf"/>
</dbReference>
<feature type="transmembrane region" description="Helical" evidence="6">
    <location>
        <begin position="484"/>
        <end position="506"/>
    </location>
</feature>
<evidence type="ECO:0000256" key="1">
    <source>
        <dbReference type="ARBA" id="ARBA00004141"/>
    </source>
</evidence>
<dbReference type="Gene3D" id="1.20.1250.20">
    <property type="entry name" value="MFS general substrate transporter like domains"/>
    <property type="match status" value="1"/>
</dbReference>
<accession>A0A284RUY5</accession>
<keyword evidence="2 6" id="KW-0812">Transmembrane</keyword>
<dbReference type="InterPro" id="IPR020846">
    <property type="entry name" value="MFS_dom"/>
</dbReference>
<proteinExistence type="predicted"/>
<dbReference type="PROSITE" id="PS50850">
    <property type="entry name" value="MFS"/>
    <property type="match status" value="1"/>
</dbReference>
<evidence type="ECO:0000259" key="7">
    <source>
        <dbReference type="PROSITE" id="PS50850"/>
    </source>
</evidence>
<feature type="transmembrane region" description="Helical" evidence="6">
    <location>
        <begin position="390"/>
        <end position="409"/>
    </location>
</feature>
<dbReference type="GO" id="GO:0022857">
    <property type="term" value="F:transmembrane transporter activity"/>
    <property type="evidence" value="ECO:0007669"/>
    <property type="project" value="InterPro"/>
</dbReference>
<feature type="transmembrane region" description="Helical" evidence="6">
    <location>
        <begin position="415"/>
        <end position="438"/>
    </location>
</feature>
<dbReference type="PANTHER" id="PTHR23502">
    <property type="entry name" value="MAJOR FACILITATOR SUPERFAMILY"/>
    <property type="match status" value="1"/>
</dbReference>
<feature type="transmembrane region" description="Helical" evidence="6">
    <location>
        <begin position="208"/>
        <end position="227"/>
    </location>
</feature>
<reference evidence="9" key="1">
    <citation type="journal article" date="2017" name="Nat. Ecol. Evol.">
        <title>Genome expansion and lineage-specific genetic innovations in the forest pathogenic fungi Armillaria.</title>
        <authorList>
            <person name="Sipos G."/>
            <person name="Prasanna A.N."/>
            <person name="Walter M.C."/>
            <person name="O'Connor E."/>
            <person name="Balint B."/>
            <person name="Krizsan K."/>
            <person name="Kiss B."/>
            <person name="Hess J."/>
            <person name="Varga T."/>
            <person name="Slot J."/>
            <person name="Riley R."/>
            <person name="Boka B."/>
            <person name="Rigling D."/>
            <person name="Barry K."/>
            <person name="Lee J."/>
            <person name="Mihaltcheva S."/>
            <person name="LaButti K."/>
            <person name="Lipzen A."/>
            <person name="Waldron R."/>
            <person name="Moloney N.M."/>
            <person name="Sperisen C."/>
            <person name="Kredics L."/>
            <person name="Vagvoelgyi C."/>
            <person name="Patrignani A."/>
            <person name="Fitzpatrick D."/>
            <person name="Nagy I."/>
            <person name="Doyle S."/>
            <person name="Anderson J.B."/>
            <person name="Grigoriev I.V."/>
            <person name="Gueldener U."/>
            <person name="Muensterkoetter M."/>
            <person name="Nagy L.G."/>
        </authorList>
    </citation>
    <scope>NUCLEOTIDE SEQUENCE [LARGE SCALE GENOMIC DNA]</scope>
    <source>
        <strain evidence="9">C18/9</strain>
    </source>
</reference>
<feature type="transmembrane region" description="Helical" evidence="6">
    <location>
        <begin position="239"/>
        <end position="267"/>
    </location>
</feature>
<name>A0A284RUY5_ARMOS</name>
<feature type="transmembrane region" description="Helical" evidence="6">
    <location>
        <begin position="314"/>
        <end position="340"/>
    </location>
</feature>
<gene>
    <name evidence="8" type="ORF">ARMOST_16006</name>
</gene>
<protein>
    <submittedName>
        <fullName evidence="8">Related to MFS multidrug transporter</fullName>
    </submittedName>
</protein>
<evidence type="ECO:0000256" key="5">
    <source>
        <dbReference type="SAM" id="MobiDB-lite"/>
    </source>
</evidence>